<reference evidence="2 3" key="1">
    <citation type="submission" date="2016-05" db="EMBL/GenBank/DDBJ databases">
        <title>Genome sequencing reveals origins of a unique bacterial endosymbiosis in the earliest lineages of terrestrial Fungi.</title>
        <authorList>
            <consortium name="DOE Joint Genome Institute"/>
            <person name="Uehling J."/>
            <person name="Gryganskyi A."/>
            <person name="Hameed K."/>
            <person name="Tschaplinski T."/>
            <person name="Misztal P."/>
            <person name="Wu S."/>
            <person name="Desiro A."/>
            <person name="Vande Pol N."/>
            <person name="Du Z.-Y."/>
            <person name="Zienkiewicz A."/>
            <person name="Zienkiewicz K."/>
            <person name="Morin E."/>
            <person name="Tisserant E."/>
            <person name="Splivallo R."/>
            <person name="Hainaut M."/>
            <person name="Henrissat B."/>
            <person name="Ohm R."/>
            <person name="Kuo A."/>
            <person name="Yan J."/>
            <person name="Lipzen A."/>
            <person name="Nolan M."/>
            <person name="Labutti K."/>
            <person name="Barry K."/>
            <person name="Goldstein A."/>
            <person name="Labbe J."/>
            <person name="Schadt C."/>
            <person name="Tuskan G."/>
            <person name="Grigoriev I."/>
            <person name="Martin F."/>
            <person name="Vilgalys R."/>
            <person name="Bonito G."/>
        </authorList>
    </citation>
    <scope>NUCLEOTIDE SEQUENCE [LARGE SCALE GENOMIC DNA]</scope>
    <source>
        <strain evidence="2 3">AG-77</strain>
    </source>
</reference>
<accession>A0A197K5I6</accession>
<keyword evidence="1" id="KW-0732">Signal</keyword>
<gene>
    <name evidence="2" type="ORF">K457DRAFT_15814</name>
</gene>
<feature type="signal peptide" evidence="1">
    <location>
        <begin position="1"/>
        <end position="23"/>
    </location>
</feature>
<evidence type="ECO:0000313" key="3">
    <source>
        <dbReference type="Proteomes" id="UP000078512"/>
    </source>
</evidence>
<proteinExistence type="predicted"/>
<feature type="chain" id="PRO_5008276587" description="Extracellular membrane protein CFEM domain-containing protein" evidence="1">
    <location>
        <begin position="24"/>
        <end position="154"/>
    </location>
</feature>
<name>A0A197K5I6_9FUNG</name>
<dbReference type="OrthoDB" id="10400632at2759"/>
<evidence type="ECO:0000313" key="2">
    <source>
        <dbReference type="EMBL" id="OAQ32740.1"/>
    </source>
</evidence>
<dbReference type="Proteomes" id="UP000078512">
    <property type="component" value="Unassembled WGS sequence"/>
</dbReference>
<dbReference type="EMBL" id="KV442023">
    <property type="protein sequence ID" value="OAQ32740.1"/>
    <property type="molecule type" value="Genomic_DNA"/>
</dbReference>
<dbReference type="AlphaFoldDB" id="A0A197K5I6"/>
<evidence type="ECO:0008006" key="4">
    <source>
        <dbReference type="Google" id="ProtNLM"/>
    </source>
</evidence>
<protein>
    <recommendedName>
        <fullName evidence="4">Extracellular membrane protein CFEM domain-containing protein</fullName>
    </recommendedName>
</protein>
<sequence length="154" mass="15428">MRFSASTAVITIVLTTLSSLTSAQAPGQEPTLSQACNDCLGRSAAAQAPICTNLTSIPLTKDGALVLNNLTKDQAACYCQLTSSDSWIRACTGKDVCGDVTSGADYQKGMADVKAATCPKAGAGANNAMGRAVTVGGLSAIVSVAVVAASVLLL</sequence>
<organism evidence="2 3">
    <name type="scientific">Linnemannia elongata AG-77</name>
    <dbReference type="NCBI Taxonomy" id="1314771"/>
    <lineage>
        <taxon>Eukaryota</taxon>
        <taxon>Fungi</taxon>
        <taxon>Fungi incertae sedis</taxon>
        <taxon>Mucoromycota</taxon>
        <taxon>Mortierellomycotina</taxon>
        <taxon>Mortierellomycetes</taxon>
        <taxon>Mortierellales</taxon>
        <taxon>Mortierellaceae</taxon>
        <taxon>Linnemannia</taxon>
    </lineage>
</organism>
<evidence type="ECO:0000256" key="1">
    <source>
        <dbReference type="SAM" id="SignalP"/>
    </source>
</evidence>
<keyword evidence="3" id="KW-1185">Reference proteome</keyword>